<dbReference type="AlphaFoldDB" id="A0A811UF43"/>
<gene>
    <name evidence="1" type="ORF">CCAP1982_LOCUS5320</name>
</gene>
<evidence type="ECO:0000313" key="1">
    <source>
        <dbReference type="EMBL" id="CAD6996636.1"/>
    </source>
</evidence>
<dbReference type="Proteomes" id="UP000606786">
    <property type="component" value="Unassembled WGS sequence"/>
</dbReference>
<dbReference type="EMBL" id="CAJHJT010000012">
    <property type="protein sequence ID" value="CAD6996636.1"/>
    <property type="molecule type" value="Genomic_DNA"/>
</dbReference>
<evidence type="ECO:0000313" key="2">
    <source>
        <dbReference type="Proteomes" id="UP000606786"/>
    </source>
</evidence>
<name>A0A811UF43_CERCA</name>
<reference evidence="1" key="1">
    <citation type="submission" date="2020-11" db="EMBL/GenBank/DDBJ databases">
        <authorList>
            <person name="Whitehead M."/>
        </authorList>
    </citation>
    <scope>NUCLEOTIDE SEQUENCE</scope>
    <source>
        <strain evidence="1">EGII</strain>
    </source>
</reference>
<organism evidence="1 2">
    <name type="scientific">Ceratitis capitata</name>
    <name type="common">Mediterranean fruit fly</name>
    <name type="synonym">Tephritis capitata</name>
    <dbReference type="NCBI Taxonomy" id="7213"/>
    <lineage>
        <taxon>Eukaryota</taxon>
        <taxon>Metazoa</taxon>
        <taxon>Ecdysozoa</taxon>
        <taxon>Arthropoda</taxon>
        <taxon>Hexapoda</taxon>
        <taxon>Insecta</taxon>
        <taxon>Pterygota</taxon>
        <taxon>Neoptera</taxon>
        <taxon>Endopterygota</taxon>
        <taxon>Diptera</taxon>
        <taxon>Brachycera</taxon>
        <taxon>Muscomorpha</taxon>
        <taxon>Tephritoidea</taxon>
        <taxon>Tephritidae</taxon>
        <taxon>Ceratitis</taxon>
        <taxon>Ceratitis</taxon>
    </lineage>
</organism>
<accession>A0A811UF43</accession>
<feature type="non-terminal residue" evidence="1">
    <location>
        <position position="51"/>
    </location>
</feature>
<protein>
    <submittedName>
        <fullName evidence="1">(Mediterranean fruit fly) hypothetical protein</fullName>
    </submittedName>
</protein>
<sequence length="51" mass="5977">TVFLSEFSSLGHNKAKFFKLSLTFLDVVREERCIVAKFADDIPNLMLRWSR</sequence>
<comment type="caution">
    <text evidence="1">The sequence shown here is derived from an EMBL/GenBank/DDBJ whole genome shotgun (WGS) entry which is preliminary data.</text>
</comment>
<feature type="non-terminal residue" evidence="1">
    <location>
        <position position="1"/>
    </location>
</feature>
<proteinExistence type="predicted"/>
<keyword evidence="2" id="KW-1185">Reference proteome</keyword>